<organism evidence="2 3">
    <name type="scientific">Corchorus olitorius</name>
    <dbReference type="NCBI Taxonomy" id="93759"/>
    <lineage>
        <taxon>Eukaryota</taxon>
        <taxon>Viridiplantae</taxon>
        <taxon>Streptophyta</taxon>
        <taxon>Embryophyta</taxon>
        <taxon>Tracheophyta</taxon>
        <taxon>Spermatophyta</taxon>
        <taxon>Magnoliopsida</taxon>
        <taxon>eudicotyledons</taxon>
        <taxon>Gunneridae</taxon>
        <taxon>Pentapetalae</taxon>
        <taxon>rosids</taxon>
        <taxon>malvids</taxon>
        <taxon>Malvales</taxon>
        <taxon>Malvaceae</taxon>
        <taxon>Grewioideae</taxon>
        <taxon>Apeibeae</taxon>
        <taxon>Corchorus</taxon>
    </lineage>
</organism>
<dbReference type="EMBL" id="AWUE01017658">
    <property type="protein sequence ID" value="OMO85848.1"/>
    <property type="molecule type" value="Genomic_DNA"/>
</dbReference>
<evidence type="ECO:0000313" key="2">
    <source>
        <dbReference type="EMBL" id="OMO85848.1"/>
    </source>
</evidence>
<name>A0A1R3ITE2_9ROSI</name>
<dbReference type="AlphaFoldDB" id="A0A1R3ITE2"/>
<gene>
    <name evidence="2" type="ORF">COLO4_21407</name>
</gene>
<reference evidence="3" key="1">
    <citation type="submission" date="2013-09" db="EMBL/GenBank/DDBJ databases">
        <title>Corchorus olitorius genome sequencing.</title>
        <authorList>
            <person name="Alam M."/>
            <person name="Haque M.S."/>
            <person name="Islam M.S."/>
            <person name="Emdad E.M."/>
            <person name="Islam M.M."/>
            <person name="Ahmed B."/>
            <person name="Halim A."/>
            <person name="Hossen Q.M.M."/>
            <person name="Hossain M.Z."/>
            <person name="Ahmed R."/>
            <person name="Khan M.M."/>
            <person name="Islam R."/>
            <person name="Rashid M.M."/>
            <person name="Khan S.A."/>
            <person name="Rahman M.S."/>
            <person name="Alam M."/>
            <person name="Yahiya A.S."/>
            <person name="Khan M.S."/>
            <person name="Azam M.S."/>
            <person name="Haque T."/>
            <person name="Lashkar M.Z.H."/>
            <person name="Akhand A.I."/>
            <person name="Morshed G."/>
            <person name="Roy S."/>
            <person name="Uddin K.S."/>
            <person name="Rabeya T."/>
            <person name="Hossain A.S."/>
            <person name="Chowdhury A."/>
            <person name="Snigdha A.R."/>
            <person name="Mortoza M.S."/>
            <person name="Matin S.A."/>
            <person name="Hoque S.M.E."/>
            <person name="Islam M.K."/>
            <person name="Roy D.K."/>
            <person name="Haider R."/>
            <person name="Moosa M.M."/>
            <person name="Elias S.M."/>
            <person name="Hasan A.M."/>
            <person name="Jahan S."/>
            <person name="Shafiuddin M."/>
            <person name="Mahmood N."/>
            <person name="Shommy N.S."/>
        </authorList>
    </citation>
    <scope>NUCLEOTIDE SEQUENCE [LARGE SCALE GENOMIC DNA]</scope>
    <source>
        <strain evidence="3">cv. O-4</strain>
    </source>
</reference>
<comment type="caution">
    <text evidence="2">The sequence shown here is derived from an EMBL/GenBank/DDBJ whole genome shotgun (WGS) entry which is preliminary data.</text>
</comment>
<sequence>MAPKDKNASQILKKGNVNGSNKGRNQQSPSQSSTVEESSNPIVERLPVRFEPVGEELSMGFGGGVQSESDSSSVVDCKPRLPASGLDYNLPPPIDA</sequence>
<accession>A0A1R3ITE2</accession>
<keyword evidence="3" id="KW-1185">Reference proteome</keyword>
<dbReference type="STRING" id="93759.A0A1R3ITE2"/>
<protein>
    <submittedName>
        <fullName evidence="2">Uncharacterized protein</fullName>
    </submittedName>
</protein>
<proteinExistence type="predicted"/>
<evidence type="ECO:0000256" key="1">
    <source>
        <dbReference type="SAM" id="MobiDB-lite"/>
    </source>
</evidence>
<dbReference type="Proteomes" id="UP000187203">
    <property type="component" value="Unassembled WGS sequence"/>
</dbReference>
<feature type="region of interest" description="Disordered" evidence="1">
    <location>
        <begin position="1"/>
        <end position="96"/>
    </location>
</feature>
<evidence type="ECO:0000313" key="3">
    <source>
        <dbReference type="Proteomes" id="UP000187203"/>
    </source>
</evidence>
<feature type="compositionally biased region" description="Low complexity" evidence="1">
    <location>
        <begin position="26"/>
        <end position="39"/>
    </location>
</feature>
<feature type="compositionally biased region" description="Low complexity" evidence="1">
    <location>
        <begin position="66"/>
        <end position="75"/>
    </location>
</feature>